<sequence>MSEAIVPVNARHVAIIMDGNGRWARARNMNRTKGHQKGLESVRRSIEAAIELKIEYLTLFGFSSENWNRPQDEVSELMRLLRYYLRSETADLHKSGIRLRVIGDRARFAPDIVEMIENAERLTADNSKLNLIIALNYGGRQDILQASKQLADHAWRQNHQLTMEEVEALLPQFLYTAGIPDPDLMIRTSGEKRISNFLIWSCAYTEFVFTDVLWPDFQKADLEAALHEYSGRDRRFGALKDSESK</sequence>
<dbReference type="SUPFAM" id="SSF64005">
    <property type="entry name" value="Undecaprenyl diphosphate synthase"/>
    <property type="match status" value="1"/>
</dbReference>
<gene>
    <name evidence="3" type="primary">uppS</name>
    <name evidence="3" type="ORF">DI586_03750</name>
</gene>
<comment type="caution">
    <text evidence="3">The sequence shown here is derived from an EMBL/GenBank/DDBJ whole genome shotgun (WGS) entry which is preliminary data.</text>
</comment>
<dbReference type="PROSITE" id="PS01066">
    <property type="entry name" value="UPP_SYNTHASE"/>
    <property type="match status" value="1"/>
</dbReference>
<dbReference type="GO" id="GO:0016094">
    <property type="term" value="P:polyprenol biosynthetic process"/>
    <property type="evidence" value="ECO:0007669"/>
    <property type="project" value="TreeGrafter"/>
</dbReference>
<evidence type="ECO:0000313" key="3">
    <source>
        <dbReference type="EMBL" id="PZP56405.1"/>
    </source>
</evidence>
<feature type="active site" description="Proton acceptor" evidence="2">
    <location>
        <position position="66"/>
    </location>
</feature>
<comment type="cofactor">
    <cofactor evidence="2">
        <name>Mg(2+)</name>
        <dbReference type="ChEBI" id="CHEBI:18420"/>
    </cofactor>
    <text evidence="2">Binds 2 magnesium ions per subunit.</text>
</comment>
<feature type="binding site" evidence="2">
    <location>
        <position position="23"/>
    </location>
    <ligand>
        <name>substrate</name>
    </ligand>
</feature>
<dbReference type="Gene3D" id="3.40.1180.10">
    <property type="entry name" value="Decaprenyl diphosphate synthase-like"/>
    <property type="match status" value="1"/>
</dbReference>
<dbReference type="CDD" id="cd00475">
    <property type="entry name" value="Cis_IPPS"/>
    <property type="match status" value="1"/>
</dbReference>
<dbReference type="EMBL" id="QFOT01000026">
    <property type="protein sequence ID" value="PZP56405.1"/>
    <property type="molecule type" value="Genomic_DNA"/>
</dbReference>
<dbReference type="Pfam" id="PF01255">
    <property type="entry name" value="Prenyltransf"/>
    <property type="match status" value="1"/>
</dbReference>
<dbReference type="InterPro" id="IPR001441">
    <property type="entry name" value="UPP_synth-like"/>
</dbReference>
<keyword evidence="2" id="KW-0460">Magnesium</keyword>
<comment type="subunit">
    <text evidence="2">Homodimer.</text>
</comment>
<name>A0A2W5FK32_9BACT</name>
<feature type="binding site" evidence="2">
    <location>
        <position position="67"/>
    </location>
    <ligand>
        <name>substrate</name>
    </ligand>
</feature>
<feature type="binding site" evidence="2">
    <location>
        <position position="206"/>
    </location>
    <ligand>
        <name>Mg(2+)</name>
        <dbReference type="ChEBI" id="CHEBI:18420"/>
    </ligand>
</feature>
<feature type="active site" evidence="2">
    <location>
        <position position="18"/>
    </location>
</feature>
<organism evidence="3 4">
    <name type="scientific">Micavibrio aeruginosavorus</name>
    <dbReference type="NCBI Taxonomy" id="349221"/>
    <lineage>
        <taxon>Bacteria</taxon>
        <taxon>Pseudomonadati</taxon>
        <taxon>Bdellovibrionota</taxon>
        <taxon>Bdellovibrionia</taxon>
        <taxon>Bdellovibrionales</taxon>
        <taxon>Pseudobdellovibrionaceae</taxon>
        <taxon>Micavibrio</taxon>
    </lineage>
</organism>
<feature type="binding site" evidence="2">
    <location>
        <position position="35"/>
    </location>
    <ligand>
        <name>substrate</name>
    </ligand>
</feature>
<dbReference type="Proteomes" id="UP000249739">
    <property type="component" value="Unassembled WGS sequence"/>
</dbReference>
<dbReference type="GO" id="GO:0008834">
    <property type="term" value="F:ditrans,polycis-undecaprenyl-diphosphate synthase [(2E,6E)-farnesyl-diphosphate specific] activity"/>
    <property type="evidence" value="ECO:0007669"/>
    <property type="project" value="TreeGrafter"/>
</dbReference>
<dbReference type="PANTHER" id="PTHR10291">
    <property type="entry name" value="DEHYDRODOLICHYL DIPHOSPHATE SYNTHASE FAMILY MEMBER"/>
    <property type="match status" value="1"/>
</dbReference>
<feature type="binding site" evidence="2">
    <location>
        <begin position="19"/>
        <end position="22"/>
    </location>
    <ligand>
        <name>substrate</name>
    </ligand>
</feature>
<feature type="binding site" evidence="2">
    <location>
        <begin position="193"/>
        <end position="195"/>
    </location>
    <ligand>
        <name>substrate</name>
    </ligand>
</feature>
<dbReference type="AlphaFoldDB" id="A0A2W5FK32"/>
<dbReference type="InterPro" id="IPR036424">
    <property type="entry name" value="UPP_synth-like_sf"/>
</dbReference>
<dbReference type="InterPro" id="IPR018520">
    <property type="entry name" value="UPP_synth-like_CS"/>
</dbReference>
<feature type="binding site" evidence="2">
    <location>
        <begin position="63"/>
        <end position="65"/>
    </location>
    <ligand>
        <name>substrate</name>
    </ligand>
</feature>
<proteinExistence type="inferred from homology"/>
<evidence type="ECO:0000256" key="2">
    <source>
        <dbReference type="HAMAP-Rule" id="MF_01139"/>
    </source>
</evidence>
<evidence type="ECO:0000313" key="4">
    <source>
        <dbReference type="Proteomes" id="UP000249739"/>
    </source>
</evidence>
<dbReference type="FunFam" id="3.40.1180.10:FF:000001">
    <property type="entry name" value="(2E,6E)-farnesyl-diphosphate-specific ditrans,polycis-undecaprenyl-diphosphate synthase"/>
    <property type="match status" value="1"/>
</dbReference>
<dbReference type="NCBIfam" id="TIGR00055">
    <property type="entry name" value="uppS"/>
    <property type="match status" value="1"/>
</dbReference>
<feature type="binding site" evidence="2">
    <location>
        <position position="187"/>
    </location>
    <ligand>
        <name>substrate</name>
    </ligand>
</feature>
<keyword evidence="2" id="KW-0479">Metal-binding</keyword>
<dbReference type="GO" id="GO:0005829">
    <property type="term" value="C:cytosol"/>
    <property type="evidence" value="ECO:0007669"/>
    <property type="project" value="TreeGrafter"/>
</dbReference>
<comment type="similarity">
    <text evidence="2">Belongs to the UPP synthase family.</text>
</comment>
<dbReference type="PANTHER" id="PTHR10291:SF0">
    <property type="entry name" value="DEHYDRODOLICHYL DIPHOSPHATE SYNTHASE 2"/>
    <property type="match status" value="1"/>
</dbReference>
<accession>A0A2W5FK32</accession>
<dbReference type="GO" id="GO:0000287">
    <property type="term" value="F:magnesium ion binding"/>
    <property type="evidence" value="ECO:0007669"/>
    <property type="project" value="UniProtKB-UniRule"/>
</dbReference>
<protein>
    <recommendedName>
        <fullName evidence="2">Isoprenyl transferase</fullName>
        <ecNumber evidence="2">2.5.1.-</ecNumber>
    </recommendedName>
</protein>
<feature type="binding site" evidence="2">
    <location>
        <position position="69"/>
    </location>
    <ligand>
        <name>substrate</name>
    </ligand>
</feature>
<feature type="binding site" evidence="2">
    <location>
        <position position="31"/>
    </location>
    <ligand>
        <name>substrate</name>
    </ligand>
</feature>
<evidence type="ECO:0000256" key="1">
    <source>
        <dbReference type="ARBA" id="ARBA00022679"/>
    </source>
</evidence>
<feature type="binding site" evidence="2">
    <location>
        <position position="18"/>
    </location>
    <ligand>
        <name>Mg(2+)</name>
        <dbReference type="ChEBI" id="CHEBI:18420"/>
    </ligand>
</feature>
<keyword evidence="1 2" id="KW-0808">Transferase</keyword>
<reference evidence="3 4" key="1">
    <citation type="submission" date="2017-08" db="EMBL/GenBank/DDBJ databases">
        <title>Infants hospitalized years apart are colonized by the same room-sourced microbial strains.</title>
        <authorList>
            <person name="Brooks B."/>
            <person name="Olm M.R."/>
            <person name="Firek B.A."/>
            <person name="Baker R."/>
            <person name="Thomas B.C."/>
            <person name="Morowitz M.J."/>
            <person name="Banfield J.F."/>
        </authorList>
    </citation>
    <scope>NUCLEOTIDE SEQUENCE [LARGE SCALE GENOMIC DNA]</scope>
    <source>
        <strain evidence="3">S2_006_000_R2_64</strain>
    </source>
</reference>
<comment type="function">
    <text evidence="2">Catalyzes the condensation of isopentenyl diphosphate (IPP) with allylic pyrophosphates generating different type of terpenoids.</text>
</comment>
<dbReference type="EC" id="2.5.1.-" evidence="2"/>
<dbReference type="HAMAP" id="MF_01139">
    <property type="entry name" value="ISPT"/>
    <property type="match status" value="1"/>
</dbReference>